<dbReference type="Proteomes" id="UP000481876">
    <property type="component" value="Unassembled WGS sequence"/>
</dbReference>
<dbReference type="EMBL" id="WBWS01000016">
    <property type="protein sequence ID" value="KAB2766799.1"/>
    <property type="molecule type" value="Genomic_DNA"/>
</dbReference>
<evidence type="ECO:0000259" key="1">
    <source>
        <dbReference type="Pfam" id="PF03354"/>
    </source>
</evidence>
<sequence>MTKTPALDRVNAYARAVLDGVEIAGPHVRNACQRHFDDLVQAHERGYFWDDAKANRAMRFFEERLKLNDGQFDGKPFRLHASQAFKLGSIFGWVDTDGNRRFRRVYIEEGKGNGKSPFAGGLGLYGLMSDGEAGAQIYAAGAKKEQAQILFQDAVKMARAAPKLSKRLTFSGGIGREFNIAFLEKKAFFRPISKDAGKTGSGPRPHYALCDEVHEHPDRSVMEMLERGFKFRQQPLLFMITNSGSDRNSVCWEEHEHAVRVAAGTKTPDDDFSYVGEVIDDTTFAYVCALDKDDDPLEDQSCWKKANPLLGVILTEKYLAGVVDQAKQIPGKLNGILRLHFCVWTSADKAWMPRETVEAVMDDFDPIEDHRGKQLFLSVDLSAARDMTALACAVKTGTKTMEREDDSTIELPTFDAWIEAWTPAETLKARALADKAPYDVWVEQGFLNASPGKRIRFDFVAQRVAQLSQEFDIEGIAYDRYAYDKFREELDAIGVEVEHIPHPQGGKVRAKASEKKIEAAKAAGLPEPRGMWMPGSVTELENAIIDGRVRLRRNPVLMTALMGATFDRDPLDNRWFVKTKASVRIDAAVALAMVTGFAADTPIEVKSSLSPWDDPEFTLTKAAS</sequence>
<protein>
    <submittedName>
        <fullName evidence="3">Terminase large subunit</fullName>
    </submittedName>
</protein>
<evidence type="ECO:0000313" key="3">
    <source>
        <dbReference type="EMBL" id="KAB2766799.1"/>
    </source>
</evidence>
<dbReference type="RefSeq" id="WP_151663897.1">
    <property type="nucleotide sequence ID" value="NZ_WBWS01000016.1"/>
</dbReference>
<feature type="domain" description="Terminase large subunit-like endonuclease" evidence="2">
    <location>
        <begin position="278"/>
        <end position="505"/>
    </location>
</feature>
<reference evidence="3 4" key="1">
    <citation type="submission" date="2019-09" db="EMBL/GenBank/DDBJ databases">
        <title>Taxonomic organization of the family Brucellaceae based on a phylogenomic approach.</title>
        <authorList>
            <person name="Leclercq S."/>
            <person name="Cloeckaert A."/>
            <person name="Zygmunt M.S."/>
        </authorList>
    </citation>
    <scope>NUCLEOTIDE SEQUENCE [LARGE SCALE GENOMIC DNA]</scope>
    <source>
        <strain evidence="3 4">LMG 3313</strain>
    </source>
</reference>
<feature type="domain" description="Terminase large subunit-like ATPase" evidence="1">
    <location>
        <begin position="83"/>
        <end position="258"/>
    </location>
</feature>
<dbReference type="InterPro" id="IPR046461">
    <property type="entry name" value="TerL_ATPase"/>
</dbReference>
<dbReference type="GO" id="GO:0004519">
    <property type="term" value="F:endonuclease activity"/>
    <property type="evidence" value="ECO:0007669"/>
    <property type="project" value="InterPro"/>
</dbReference>
<name>A0A6L3Z4D8_BRUAN</name>
<evidence type="ECO:0000259" key="2">
    <source>
        <dbReference type="Pfam" id="PF20441"/>
    </source>
</evidence>
<gene>
    <name evidence="3" type="ORF">F9L04_16130</name>
</gene>
<dbReference type="Pfam" id="PF03354">
    <property type="entry name" value="TerL_ATPase"/>
    <property type="match status" value="1"/>
</dbReference>
<dbReference type="AlphaFoldDB" id="A0A6L3Z4D8"/>
<organism evidence="3 4">
    <name type="scientific">Brucella anthropi</name>
    <name type="common">Ochrobactrum anthropi</name>
    <dbReference type="NCBI Taxonomy" id="529"/>
    <lineage>
        <taxon>Bacteria</taxon>
        <taxon>Pseudomonadati</taxon>
        <taxon>Pseudomonadota</taxon>
        <taxon>Alphaproteobacteria</taxon>
        <taxon>Hyphomicrobiales</taxon>
        <taxon>Brucellaceae</taxon>
        <taxon>Brucella/Ochrobactrum group</taxon>
        <taxon>Brucella</taxon>
    </lineage>
</organism>
<dbReference type="Gene3D" id="3.40.50.300">
    <property type="entry name" value="P-loop containing nucleotide triphosphate hydrolases"/>
    <property type="match status" value="1"/>
</dbReference>
<dbReference type="PANTHER" id="PTHR41287">
    <property type="match status" value="1"/>
</dbReference>
<proteinExistence type="predicted"/>
<dbReference type="InterPro" id="IPR005021">
    <property type="entry name" value="Terminase_largesu-like"/>
</dbReference>
<dbReference type="PANTHER" id="PTHR41287:SF1">
    <property type="entry name" value="PROTEIN YMFN"/>
    <property type="match status" value="1"/>
</dbReference>
<comment type="caution">
    <text evidence="3">The sequence shown here is derived from an EMBL/GenBank/DDBJ whole genome shotgun (WGS) entry which is preliminary data.</text>
</comment>
<evidence type="ECO:0000313" key="4">
    <source>
        <dbReference type="Proteomes" id="UP000481876"/>
    </source>
</evidence>
<dbReference type="InterPro" id="IPR027417">
    <property type="entry name" value="P-loop_NTPase"/>
</dbReference>
<accession>A0A6L3Z4D8</accession>
<dbReference type="InterPro" id="IPR046462">
    <property type="entry name" value="TerL_nuclease"/>
</dbReference>
<dbReference type="Pfam" id="PF20441">
    <property type="entry name" value="TerL_nuclease"/>
    <property type="match status" value="1"/>
</dbReference>